<protein>
    <recommendedName>
        <fullName evidence="5">Adenine DNA glycosylase</fullName>
        <ecNumber evidence="4">3.2.2.31</ecNumber>
    </recommendedName>
</protein>
<dbReference type="PANTHER" id="PTHR42944">
    <property type="entry name" value="ADENINE DNA GLYCOSYLASE"/>
    <property type="match status" value="1"/>
</dbReference>
<dbReference type="InterPro" id="IPR044298">
    <property type="entry name" value="MIG/MutY"/>
</dbReference>
<evidence type="ECO:0000256" key="6">
    <source>
        <dbReference type="ARBA" id="ARBA00022723"/>
    </source>
</evidence>
<dbReference type="KEGG" id="cut:CUTER_09455"/>
<reference evidence="14 15" key="1">
    <citation type="journal article" date="2015" name="Genome Announc.">
        <title>Virulence Factor Genes Detected in the Complete Genome Sequence of Corynebacterium uterequi DSM 45634, Isolated from the Uterus of a Maiden Mare.</title>
        <authorList>
            <person name="Ruckert C."/>
            <person name="Kriete M."/>
            <person name="Jaenicke S."/>
            <person name="Winkler A."/>
            <person name="Tauch A."/>
        </authorList>
    </citation>
    <scope>NUCLEOTIDE SEQUENCE [LARGE SCALE GENOMIC DNA]</scope>
    <source>
        <strain evidence="14 15">DSM 45634</strain>
    </source>
</reference>
<dbReference type="STRING" id="1072256.CUTER_09455"/>
<accession>A0A0G3HEX7</accession>
<reference evidence="15" key="2">
    <citation type="submission" date="2015-05" db="EMBL/GenBank/DDBJ databases">
        <title>Complete genome sequence of Corynebacterium uterequi DSM 45634, isolated from the uterus of a maiden mare.</title>
        <authorList>
            <person name="Ruckert C."/>
            <person name="Albersmeier A."/>
            <person name="Winkler A."/>
            <person name="Tauch A."/>
        </authorList>
    </citation>
    <scope>NUCLEOTIDE SEQUENCE [LARGE SCALE GENOMIC DNA]</scope>
    <source>
        <strain evidence="15">DSM 45634</strain>
    </source>
</reference>
<proteinExistence type="inferred from homology"/>
<dbReference type="Proteomes" id="UP000035548">
    <property type="component" value="Chromosome"/>
</dbReference>
<dbReference type="EC" id="3.2.2.31" evidence="4"/>
<evidence type="ECO:0000256" key="4">
    <source>
        <dbReference type="ARBA" id="ARBA00012045"/>
    </source>
</evidence>
<dbReference type="RefSeq" id="WP_047260182.1">
    <property type="nucleotide sequence ID" value="NZ_CP011546.1"/>
</dbReference>
<dbReference type="GO" id="GO:0000701">
    <property type="term" value="F:purine-specific mismatch base pair DNA N-glycosylase activity"/>
    <property type="evidence" value="ECO:0007669"/>
    <property type="project" value="UniProtKB-EC"/>
</dbReference>
<evidence type="ECO:0000313" key="14">
    <source>
        <dbReference type="EMBL" id="AKK11859.1"/>
    </source>
</evidence>
<keyword evidence="6" id="KW-0479">Metal-binding</keyword>
<dbReference type="Gene3D" id="1.10.340.30">
    <property type="entry name" value="Hypothetical protein, domain 2"/>
    <property type="match status" value="1"/>
</dbReference>
<dbReference type="GO" id="GO:0006284">
    <property type="term" value="P:base-excision repair"/>
    <property type="evidence" value="ECO:0007669"/>
    <property type="project" value="InterPro"/>
</dbReference>
<evidence type="ECO:0000256" key="10">
    <source>
        <dbReference type="ARBA" id="ARBA00023014"/>
    </source>
</evidence>
<feature type="domain" description="HhH-GPD" evidence="13">
    <location>
        <begin position="37"/>
        <end position="187"/>
    </location>
</feature>
<dbReference type="PATRIC" id="fig|1072256.5.peg.1862"/>
<dbReference type="Pfam" id="PF00633">
    <property type="entry name" value="HHH"/>
    <property type="match status" value="1"/>
</dbReference>
<evidence type="ECO:0000256" key="7">
    <source>
        <dbReference type="ARBA" id="ARBA00022763"/>
    </source>
</evidence>
<dbReference type="InterPro" id="IPR003265">
    <property type="entry name" value="HhH-GPD_domain"/>
</dbReference>
<dbReference type="InterPro" id="IPR000445">
    <property type="entry name" value="HhH_motif"/>
</dbReference>
<organism evidence="14 15">
    <name type="scientific">Corynebacterium uterequi</name>
    <dbReference type="NCBI Taxonomy" id="1072256"/>
    <lineage>
        <taxon>Bacteria</taxon>
        <taxon>Bacillati</taxon>
        <taxon>Actinomycetota</taxon>
        <taxon>Actinomycetes</taxon>
        <taxon>Mycobacteriales</taxon>
        <taxon>Corynebacteriaceae</taxon>
        <taxon>Corynebacterium</taxon>
    </lineage>
</organism>
<dbReference type="CDD" id="cd00056">
    <property type="entry name" value="ENDO3c"/>
    <property type="match status" value="1"/>
</dbReference>
<keyword evidence="9" id="KW-0408">Iron</keyword>
<evidence type="ECO:0000256" key="2">
    <source>
        <dbReference type="ARBA" id="ARBA00001966"/>
    </source>
</evidence>
<keyword evidence="12 14" id="KW-0326">Glycosidase</keyword>
<keyword evidence="7" id="KW-0227">DNA damage</keyword>
<dbReference type="PANTHER" id="PTHR42944:SF1">
    <property type="entry name" value="ADENINE DNA GLYCOSYLASE"/>
    <property type="match status" value="1"/>
</dbReference>
<comment type="catalytic activity">
    <reaction evidence="1">
        <text>Hydrolyzes free adenine bases from 7,8-dihydro-8-oxoguanine:adenine mismatched double-stranded DNA, leaving an apurinic site.</text>
        <dbReference type="EC" id="3.2.2.31"/>
    </reaction>
</comment>
<sequence length="292" mass="31965">MVLPVDELLSWFDAAERDLPWRRPDTTAWGVLLSEVMSQQTPVARVAPIWQEWIARWPTPAAFAAAGADEVLRAWGRLGYPRRALRLLDCARVLVAEHDGEVPGNVDALLALPGVGDYTARAVAAFHFELNVPVVDTNVRRVYHRWARGTFLQPPARKRDFGDVAELLPADARGPRVSAALMELGAMVCTASSPTCYSCPLRGSCSWIAAGCPEPSADERAAAKKRVQKFAGTDRQVRGLIMAVLREAGDGVDKAAIDVVWPDAAQRSRALYSLVQDGLAEQDDAGRFRLPR</sequence>
<gene>
    <name evidence="14" type="primary">mutY</name>
    <name evidence="14" type="ORF">CUTER_09455</name>
</gene>
<comment type="similarity">
    <text evidence="3">Belongs to the Nth/MutY family.</text>
</comment>
<dbReference type="OrthoDB" id="9802365at2"/>
<dbReference type="GO" id="GO:0046872">
    <property type="term" value="F:metal ion binding"/>
    <property type="evidence" value="ECO:0007669"/>
    <property type="project" value="UniProtKB-KW"/>
</dbReference>
<evidence type="ECO:0000256" key="5">
    <source>
        <dbReference type="ARBA" id="ARBA00022023"/>
    </source>
</evidence>
<dbReference type="EMBL" id="CP011546">
    <property type="protein sequence ID" value="AKK11859.1"/>
    <property type="molecule type" value="Genomic_DNA"/>
</dbReference>
<evidence type="ECO:0000256" key="9">
    <source>
        <dbReference type="ARBA" id="ARBA00023004"/>
    </source>
</evidence>
<evidence type="ECO:0000256" key="8">
    <source>
        <dbReference type="ARBA" id="ARBA00022801"/>
    </source>
</evidence>
<evidence type="ECO:0000259" key="13">
    <source>
        <dbReference type="SMART" id="SM00478"/>
    </source>
</evidence>
<keyword evidence="10" id="KW-0411">Iron-sulfur</keyword>
<evidence type="ECO:0000256" key="12">
    <source>
        <dbReference type="ARBA" id="ARBA00023295"/>
    </source>
</evidence>
<dbReference type="GO" id="GO:0035485">
    <property type="term" value="F:adenine/guanine mispair binding"/>
    <property type="evidence" value="ECO:0007669"/>
    <property type="project" value="TreeGrafter"/>
</dbReference>
<dbReference type="GO" id="GO:0006298">
    <property type="term" value="P:mismatch repair"/>
    <property type="evidence" value="ECO:0007669"/>
    <property type="project" value="TreeGrafter"/>
</dbReference>
<dbReference type="Pfam" id="PF00730">
    <property type="entry name" value="HhH-GPD"/>
    <property type="match status" value="1"/>
</dbReference>
<dbReference type="GO" id="GO:0051536">
    <property type="term" value="F:iron-sulfur cluster binding"/>
    <property type="evidence" value="ECO:0007669"/>
    <property type="project" value="UniProtKB-KW"/>
</dbReference>
<dbReference type="GO" id="GO:0034039">
    <property type="term" value="F:8-oxo-7,8-dihydroguanine DNA N-glycosylase activity"/>
    <property type="evidence" value="ECO:0007669"/>
    <property type="project" value="TreeGrafter"/>
</dbReference>
<name>A0A0G3HEX7_9CORY</name>
<dbReference type="SUPFAM" id="SSF48150">
    <property type="entry name" value="DNA-glycosylase"/>
    <property type="match status" value="1"/>
</dbReference>
<dbReference type="InterPro" id="IPR023170">
    <property type="entry name" value="HhH_base_excis_C"/>
</dbReference>
<keyword evidence="8 14" id="KW-0378">Hydrolase</keyword>
<dbReference type="Gene3D" id="1.10.1670.10">
    <property type="entry name" value="Helix-hairpin-Helix base-excision DNA repair enzymes (C-terminal)"/>
    <property type="match status" value="1"/>
</dbReference>
<evidence type="ECO:0000313" key="15">
    <source>
        <dbReference type="Proteomes" id="UP000035548"/>
    </source>
</evidence>
<keyword evidence="15" id="KW-1185">Reference proteome</keyword>
<evidence type="ECO:0000256" key="3">
    <source>
        <dbReference type="ARBA" id="ARBA00008343"/>
    </source>
</evidence>
<dbReference type="InterPro" id="IPR011257">
    <property type="entry name" value="DNA_glycosylase"/>
</dbReference>
<dbReference type="AlphaFoldDB" id="A0A0G3HEX7"/>
<keyword evidence="11" id="KW-0234">DNA repair</keyword>
<dbReference type="SMART" id="SM00478">
    <property type="entry name" value="ENDO3c"/>
    <property type="match status" value="1"/>
</dbReference>
<dbReference type="GO" id="GO:0032357">
    <property type="term" value="F:oxidized purine DNA binding"/>
    <property type="evidence" value="ECO:0007669"/>
    <property type="project" value="TreeGrafter"/>
</dbReference>
<evidence type="ECO:0000256" key="1">
    <source>
        <dbReference type="ARBA" id="ARBA00000843"/>
    </source>
</evidence>
<comment type="cofactor">
    <cofactor evidence="2">
        <name>[4Fe-4S] cluster</name>
        <dbReference type="ChEBI" id="CHEBI:49883"/>
    </cofactor>
</comment>
<evidence type="ECO:0000256" key="11">
    <source>
        <dbReference type="ARBA" id="ARBA00023204"/>
    </source>
</evidence>